<evidence type="ECO:0000256" key="7">
    <source>
        <dbReference type="ARBA" id="ARBA00022759"/>
    </source>
</evidence>
<gene>
    <name evidence="14" type="ORF">CLV27_0019</name>
</gene>
<keyword evidence="10" id="KW-0067">ATP-binding</keyword>
<dbReference type="Gene3D" id="1.10.3210.10">
    <property type="entry name" value="Hypothetical protein af1432"/>
    <property type="match status" value="1"/>
</dbReference>
<dbReference type="SUPFAM" id="SSF109604">
    <property type="entry name" value="HD-domain/PDEase-like"/>
    <property type="match status" value="1"/>
</dbReference>
<keyword evidence="9" id="KW-0269">Exonuclease</keyword>
<protein>
    <recommendedName>
        <fullName evidence="3">CRISPR system single-strand-specific deoxyribonuclease Cas10/Csm1 (subtype III-A)</fullName>
    </recommendedName>
    <alternativeName>
        <fullName evidence="12">Cyclic oligoadenylate synthase</fullName>
    </alternativeName>
</protein>
<dbReference type="GO" id="GO:0016740">
    <property type="term" value="F:transferase activity"/>
    <property type="evidence" value="ECO:0007669"/>
    <property type="project" value="UniProtKB-KW"/>
</dbReference>
<accession>A0A4R1GE80</accession>
<evidence type="ECO:0000259" key="13">
    <source>
        <dbReference type="PROSITE" id="PS50887"/>
    </source>
</evidence>
<dbReference type="InterPro" id="IPR013408">
    <property type="entry name" value="Cas10/Csm1"/>
</dbReference>
<organism evidence="14 15">
    <name type="scientific">Phorcysia thermohydrogeniphila</name>
    <dbReference type="NCBI Taxonomy" id="936138"/>
    <lineage>
        <taxon>Bacteria</taxon>
        <taxon>Pseudomonadati</taxon>
        <taxon>Aquificota</taxon>
        <taxon>Aquificia</taxon>
        <taxon>Desulfurobacteriales</taxon>
        <taxon>Desulfurobacteriaceae</taxon>
        <taxon>Phorcysia</taxon>
    </lineage>
</organism>
<dbReference type="GO" id="GO:0051607">
    <property type="term" value="P:defense response to virus"/>
    <property type="evidence" value="ECO:0007669"/>
    <property type="project" value="UniProtKB-KW"/>
</dbReference>
<dbReference type="NCBIfam" id="TIGR02578">
    <property type="entry name" value="cas_TM1811_Csm1"/>
    <property type="match status" value="1"/>
</dbReference>
<keyword evidence="11" id="KW-0051">Antiviral defense</keyword>
<keyword evidence="4" id="KW-0808">Transferase</keyword>
<comment type="similarity">
    <text evidence="2">Belongs to the CRISPR-associated Cas10/Csm1 family.</text>
</comment>
<dbReference type="PANTHER" id="PTHR36528:SF1">
    <property type="entry name" value="CRISPR SYSTEM SINGLE-STRAND-SPECIFIC DEOXYRIBONUCLEASE CAS10_CSM1 (SUBTYPE III-A)"/>
    <property type="match status" value="1"/>
</dbReference>
<keyword evidence="7" id="KW-0255">Endonuclease</keyword>
<dbReference type="Pfam" id="PF18211">
    <property type="entry name" value="Csm1_B"/>
    <property type="match status" value="1"/>
</dbReference>
<dbReference type="Proteomes" id="UP000295777">
    <property type="component" value="Unassembled WGS sequence"/>
</dbReference>
<dbReference type="InterPro" id="IPR000160">
    <property type="entry name" value="GGDEF_dom"/>
</dbReference>
<evidence type="ECO:0000256" key="3">
    <source>
        <dbReference type="ARBA" id="ARBA00014333"/>
    </source>
</evidence>
<evidence type="ECO:0000256" key="10">
    <source>
        <dbReference type="ARBA" id="ARBA00022840"/>
    </source>
</evidence>
<comment type="cofactor">
    <cofactor evidence="1">
        <name>a divalent metal cation</name>
        <dbReference type="ChEBI" id="CHEBI:60240"/>
    </cofactor>
</comment>
<dbReference type="PANTHER" id="PTHR36528">
    <property type="entry name" value="CRISPR SYSTEM SINGLE-STRAND-SPECIFIC DEOXYRIBONUCLEASE CAS10/CSM1 (SUBTYPE III-A)"/>
    <property type="match status" value="1"/>
</dbReference>
<dbReference type="InterPro" id="IPR043128">
    <property type="entry name" value="Rev_trsase/Diguanyl_cyclase"/>
</dbReference>
<evidence type="ECO:0000256" key="2">
    <source>
        <dbReference type="ARBA" id="ARBA00005700"/>
    </source>
</evidence>
<evidence type="ECO:0000256" key="5">
    <source>
        <dbReference type="ARBA" id="ARBA00022722"/>
    </source>
</evidence>
<dbReference type="EMBL" id="SMFV01000001">
    <property type="protein sequence ID" value="TCK06218.1"/>
    <property type="molecule type" value="Genomic_DNA"/>
</dbReference>
<dbReference type="GO" id="GO:0004519">
    <property type="term" value="F:endonuclease activity"/>
    <property type="evidence" value="ECO:0007669"/>
    <property type="project" value="UniProtKB-KW"/>
</dbReference>
<evidence type="ECO:0000313" key="15">
    <source>
        <dbReference type="Proteomes" id="UP000295777"/>
    </source>
</evidence>
<evidence type="ECO:0000256" key="12">
    <source>
        <dbReference type="ARBA" id="ARBA00032922"/>
    </source>
</evidence>
<evidence type="ECO:0000256" key="1">
    <source>
        <dbReference type="ARBA" id="ARBA00001968"/>
    </source>
</evidence>
<dbReference type="InterPro" id="IPR054767">
    <property type="entry name" value="Cas10-Cmr2_palm2"/>
</dbReference>
<keyword evidence="6" id="KW-0547">Nucleotide-binding</keyword>
<dbReference type="InterPro" id="IPR006674">
    <property type="entry name" value="HD_domain"/>
</dbReference>
<dbReference type="PROSITE" id="PS50887">
    <property type="entry name" value="GGDEF"/>
    <property type="match status" value="1"/>
</dbReference>
<proteinExistence type="inferred from homology"/>
<reference evidence="14 15" key="1">
    <citation type="submission" date="2019-03" db="EMBL/GenBank/DDBJ databases">
        <title>Genomic Encyclopedia of Archaeal and Bacterial Type Strains, Phase II (KMG-II): from individual species to whole genera.</title>
        <authorList>
            <person name="Goeker M."/>
        </authorList>
    </citation>
    <scope>NUCLEOTIDE SEQUENCE [LARGE SCALE GENOMIC DNA]</scope>
    <source>
        <strain evidence="14 15">DSM 24425</strain>
    </source>
</reference>
<dbReference type="InterPro" id="IPR041062">
    <property type="entry name" value="Csm1_B"/>
</dbReference>
<dbReference type="Pfam" id="PF01966">
    <property type="entry name" value="HD"/>
    <property type="match status" value="1"/>
</dbReference>
<evidence type="ECO:0000256" key="11">
    <source>
        <dbReference type="ARBA" id="ARBA00023118"/>
    </source>
</evidence>
<dbReference type="InterPro" id="IPR052117">
    <property type="entry name" value="Cas10/Csm1_subtype-III-A"/>
</dbReference>
<evidence type="ECO:0000256" key="6">
    <source>
        <dbReference type="ARBA" id="ARBA00022741"/>
    </source>
</evidence>
<name>A0A4R1GE80_9BACT</name>
<feature type="domain" description="GGDEF" evidence="13">
    <location>
        <begin position="649"/>
        <end position="795"/>
    </location>
</feature>
<dbReference type="Gene3D" id="3.30.70.270">
    <property type="match status" value="1"/>
</dbReference>
<evidence type="ECO:0000256" key="4">
    <source>
        <dbReference type="ARBA" id="ARBA00022679"/>
    </source>
</evidence>
<dbReference type="GO" id="GO:0004527">
    <property type="term" value="F:exonuclease activity"/>
    <property type="evidence" value="ECO:0007669"/>
    <property type="project" value="UniProtKB-KW"/>
</dbReference>
<evidence type="ECO:0000313" key="14">
    <source>
        <dbReference type="EMBL" id="TCK06218.1"/>
    </source>
</evidence>
<keyword evidence="15" id="KW-1185">Reference proteome</keyword>
<evidence type="ECO:0000256" key="9">
    <source>
        <dbReference type="ARBA" id="ARBA00022839"/>
    </source>
</evidence>
<keyword evidence="8" id="KW-0378">Hydrolase</keyword>
<keyword evidence="5" id="KW-0540">Nuclease</keyword>
<dbReference type="Pfam" id="PF22335">
    <property type="entry name" value="Cas10-Cmr2_palm2"/>
    <property type="match status" value="1"/>
</dbReference>
<comment type="caution">
    <text evidence="14">The sequence shown here is derived from an EMBL/GenBank/DDBJ whole genome shotgun (WGS) entry which is preliminary data.</text>
</comment>
<sequence>MKLEVVTLGALLHDIGKFYQRGVSEEELKKRKEEAKGLRHEDFSEDFLNENKKLLSFLLGEEISEETLNFLKAAAQCHHLSKRENGKWVRKERCFELLKNEEIGRYIKVIEKADNLSAGLERVEVEKSDFRSYGGLIEEDGKDYRTKTLLPIFCLVRPGERITDIEGKDRAWGYKFKVLNTKNCFPEELSPRKENSYPDGDRQRDYRELWKSFKKELEGLLKLEELKGEGGVLDFNFKYEALKYLLIKYTWCIPSYTYAFSKGKVPISDIPLADHLLTTAAIATALARYEEDTGWKHKEEKQKEKFILMSLDFSGIQSFVFRPPKETRKWAAKILRARSFLVSLALETVVRKVIEEFKVNISSVLLNAAGKVWLLLPNVDVEKRLEKVRKKLREELLKDPFYGEVKIRFAYVTMSEEDFSLRKFSEKIEELQKKEAEEKFTLFDIEKLNRLHDEKKSFKDYYKKLSDEEDKKRPCIVCGVSPRKTDKGLCKLCDRLVKIGKKLPNSRYMRVWFSPIKLELSPFPTLIPEKKEELPENFEIAFFKNKEELKESLEKVPLRENEVIYAFEELSEESEKDRIVLPVKFLENYVPTTELDLEVEKLRKQGESDKAKELEYCYDEEIRSEVKENGEPIPKNFCHLAHEAEKGPPYLGVLKADVDRLGFIFSKGFAKVPRDGGDDYSSLSVSRVVALSRMLDFFFNAVVKELVKKEVKDLYSVFAGGDDLFLIGPWDKVIEFETKLREAFEKFTCYNKHFTISVGIEIVKPTLPLTLIAELSERALGRAKKKRNTTCIFGKRVFYGKGRVATLKELVDKADELEKLLEDDKGSSFLYKLYYLSRLANGEFDDEGKECKEDRAKKISLERFLWRPRLRYLVWRKFKEEKRYEVLSTLEKMIRELAEDVTECEKDKKDNLFYIPFAIAVYRRRR</sequence>
<dbReference type="GO" id="GO:0005524">
    <property type="term" value="F:ATP binding"/>
    <property type="evidence" value="ECO:0007669"/>
    <property type="project" value="UniProtKB-KW"/>
</dbReference>
<dbReference type="AlphaFoldDB" id="A0A4R1GE80"/>
<evidence type="ECO:0000256" key="8">
    <source>
        <dbReference type="ARBA" id="ARBA00022801"/>
    </source>
</evidence>
<dbReference type="OrthoDB" id="9768769at2"/>